<reference evidence="1 2" key="1">
    <citation type="journal article" date="2015" name="Plant Cell">
        <title>Oil accumulation by the oleaginous diatom Fistulifera solaris as revealed by the genome and transcriptome.</title>
        <authorList>
            <person name="Tanaka T."/>
            <person name="Maeda Y."/>
            <person name="Veluchamy A."/>
            <person name="Tanaka M."/>
            <person name="Abida H."/>
            <person name="Marechal E."/>
            <person name="Bowler C."/>
            <person name="Muto M."/>
            <person name="Sunaga Y."/>
            <person name="Tanaka M."/>
            <person name="Yoshino T."/>
            <person name="Taniguchi T."/>
            <person name="Fukuda Y."/>
            <person name="Nemoto M."/>
            <person name="Matsumoto M."/>
            <person name="Wong P.S."/>
            <person name="Aburatani S."/>
            <person name="Fujibuchi W."/>
        </authorList>
    </citation>
    <scope>NUCLEOTIDE SEQUENCE [LARGE SCALE GENOMIC DNA]</scope>
    <source>
        <strain evidence="1 2">JPCC DA0580</strain>
    </source>
</reference>
<dbReference type="SUPFAM" id="SSF53448">
    <property type="entry name" value="Nucleotide-diphospho-sugar transferases"/>
    <property type="match status" value="1"/>
</dbReference>
<dbReference type="OrthoDB" id="9973624at2759"/>
<sequence>MVVLYQLILAPNTSFILMVATGFSSIMSCSTKVVVATRLHLGNALTAPTDLATKITSFHNICQTSCQGAVGIIAVDATPKIANYNLVDAVSQICAEVDERIHVLPVTPWGEFVSALNALVIYARKRLQADRILFLSAETVADHNDIQELLSHLTPDTLVVGGRLPGHAVRGECVTLLSGTTSPWNTLAVWNLHKLSLTGFQLVSDGLLTDDKEEPSFGVEEVVAIALLQKLLGTENAKAKLVSLKHVDWQVDSFNDPERRKWQEEKMKSKEIRAQRQLDLTGLAGEVHHL</sequence>
<dbReference type="AlphaFoldDB" id="A0A1Z5KL79"/>
<keyword evidence="2" id="KW-1185">Reference proteome</keyword>
<comment type="caution">
    <text evidence="1">The sequence shown here is derived from an EMBL/GenBank/DDBJ whole genome shotgun (WGS) entry which is preliminary data.</text>
</comment>
<gene>
    <name evidence="1" type="ORF">FisN_9Lh090</name>
</gene>
<proteinExistence type="predicted"/>
<name>A0A1Z5KL79_FISSO</name>
<accession>A0A1Z5KL79</accession>
<protein>
    <submittedName>
        <fullName evidence="1">Uncharacterized protein</fullName>
    </submittedName>
</protein>
<evidence type="ECO:0000313" key="2">
    <source>
        <dbReference type="Proteomes" id="UP000198406"/>
    </source>
</evidence>
<dbReference type="InterPro" id="IPR029044">
    <property type="entry name" value="Nucleotide-diphossugar_trans"/>
</dbReference>
<organism evidence="1 2">
    <name type="scientific">Fistulifera solaris</name>
    <name type="common">Oleaginous diatom</name>
    <dbReference type="NCBI Taxonomy" id="1519565"/>
    <lineage>
        <taxon>Eukaryota</taxon>
        <taxon>Sar</taxon>
        <taxon>Stramenopiles</taxon>
        <taxon>Ochrophyta</taxon>
        <taxon>Bacillariophyta</taxon>
        <taxon>Bacillariophyceae</taxon>
        <taxon>Bacillariophycidae</taxon>
        <taxon>Naviculales</taxon>
        <taxon>Naviculaceae</taxon>
        <taxon>Fistulifera</taxon>
    </lineage>
</organism>
<dbReference type="InParanoid" id="A0A1Z5KL79"/>
<dbReference type="EMBL" id="BDSP01000252">
    <property type="protein sequence ID" value="GAX26822.1"/>
    <property type="molecule type" value="Genomic_DNA"/>
</dbReference>
<dbReference type="Proteomes" id="UP000198406">
    <property type="component" value="Unassembled WGS sequence"/>
</dbReference>
<evidence type="ECO:0000313" key="1">
    <source>
        <dbReference type="EMBL" id="GAX26822.1"/>
    </source>
</evidence>